<evidence type="ECO:0000256" key="1">
    <source>
        <dbReference type="SAM" id="Coils"/>
    </source>
</evidence>
<dbReference type="AlphaFoldDB" id="A0A811LDK9"/>
<name>A0A811LDK9_9BILA</name>
<dbReference type="Proteomes" id="UP000614601">
    <property type="component" value="Unassembled WGS sequence"/>
</dbReference>
<accession>A0A811LDK9</accession>
<protein>
    <submittedName>
        <fullName evidence="2">Uncharacterized protein</fullName>
    </submittedName>
</protein>
<keyword evidence="1" id="KW-0175">Coiled coil</keyword>
<gene>
    <name evidence="2" type="ORF">BOKJ2_LOCUS11437</name>
</gene>
<evidence type="ECO:0000313" key="3">
    <source>
        <dbReference type="Proteomes" id="UP000614601"/>
    </source>
</evidence>
<dbReference type="Proteomes" id="UP000783686">
    <property type="component" value="Unassembled WGS sequence"/>
</dbReference>
<dbReference type="EMBL" id="CAJFDH010000005">
    <property type="protein sequence ID" value="CAD5225155.1"/>
    <property type="molecule type" value="Genomic_DNA"/>
</dbReference>
<dbReference type="OrthoDB" id="10426423at2759"/>
<comment type="caution">
    <text evidence="2">The sequence shown here is derived from an EMBL/GenBank/DDBJ whole genome shotgun (WGS) entry which is preliminary data.</text>
</comment>
<reference evidence="2" key="1">
    <citation type="submission" date="2020-09" db="EMBL/GenBank/DDBJ databases">
        <authorList>
            <person name="Kikuchi T."/>
        </authorList>
    </citation>
    <scope>NUCLEOTIDE SEQUENCE</scope>
    <source>
        <strain evidence="2">SH1</strain>
    </source>
</reference>
<dbReference type="EMBL" id="CAJFCW020000005">
    <property type="protein sequence ID" value="CAG9120487.1"/>
    <property type="molecule type" value="Genomic_DNA"/>
</dbReference>
<keyword evidence="3" id="KW-1185">Reference proteome</keyword>
<proteinExistence type="predicted"/>
<sequence>MSNISEVPSINDNTLNENLKAEVNTVIQLEKSLEELVKQRDQGKEKAEKISELNSREMGDHMVESLLELVENVRKIEIEIDSTKESLQKLENEDPGEAARDFNTKLDAIRGKLSAMKREREAKEVIYKTLLNISHDSVKLPIKPNHSVKTEVVDDLQ</sequence>
<organism evidence="2 3">
    <name type="scientific">Bursaphelenchus okinawaensis</name>
    <dbReference type="NCBI Taxonomy" id="465554"/>
    <lineage>
        <taxon>Eukaryota</taxon>
        <taxon>Metazoa</taxon>
        <taxon>Ecdysozoa</taxon>
        <taxon>Nematoda</taxon>
        <taxon>Chromadorea</taxon>
        <taxon>Rhabditida</taxon>
        <taxon>Tylenchina</taxon>
        <taxon>Tylenchomorpha</taxon>
        <taxon>Aphelenchoidea</taxon>
        <taxon>Aphelenchoididae</taxon>
        <taxon>Bursaphelenchus</taxon>
    </lineage>
</organism>
<feature type="coiled-coil region" evidence="1">
    <location>
        <begin position="16"/>
        <end position="93"/>
    </location>
</feature>
<evidence type="ECO:0000313" key="2">
    <source>
        <dbReference type="EMBL" id="CAD5225155.1"/>
    </source>
</evidence>